<dbReference type="EMBL" id="QVTD01000003">
    <property type="protein sequence ID" value="RFU65172.1"/>
    <property type="molecule type" value="Genomic_DNA"/>
</dbReference>
<organism evidence="1 2">
    <name type="scientific">Peribacillus glennii</name>
    <dbReference type="NCBI Taxonomy" id="2303991"/>
    <lineage>
        <taxon>Bacteria</taxon>
        <taxon>Bacillati</taxon>
        <taxon>Bacillota</taxon>
        <taxon>Bacilli</taxon>
        <taxon>Bacillales</taxon>
        <taxon>Bacillaceae</taxon>
        <taxon>Peribacillus</taxon>
    </lineage>
</organism>
<protein>
    <submittedName>
        <fullName evidence="1">Uncharacterized protein</fullName>
    </submittedName>
</protein>
<gene>
    <name evidence="1" type="ORF">D0466_04505</name>
</gene>
<dbReference type="OrthoDB" id="2886763at2"/>
<accession>A0A372LGV1</accession>
<evidence type="ECO:0000313" key="1">
    <source>
        <dbReference type="EMBL" id="RFU65172.1"/>
    </source>
</evidence>
<proteinExistence type="predicted"/>
<dbReference type="Proteomes" id="UP000262939">
    <property type="component" value="Unassembled WGS sequence"/>
</dbReference>
<keyword evidence="2" id="KW-1185">Reference proteome</keyword>
<sequence>MDGMRVRFEIKNLHLRVGNVTRDNQSYVLLRAYDDTNNEIVLELTHEQAGFLEDHFYEANRRYEQRVFTPASHAEIQSPPNLIQYNNISIPVQQQE</sequence>
<evidence type="ECO:0000313" key="2">
    <source>
        <dbReference type="Proteomes" id="UP000262939"/>
    </source>
</evidence>
<comment type="caution">
    <text evidence="1">The sequence shown here is derived from an EMBL/GenBank/DDBJ whole genome shotgun (WGS) entry which is preliminary data.</text>
</comment>
<name>A0A372LGV1_9BACI</name>
<dbReference type="AlphaFoldDB" id="A0A372LGV1"/>
<dbReference type="RefSeq" id="WP_117321348.1">
    <property type="nucleotide sequence ID" value="NZ_QVTD01000003.1"/>
</dbReference>
<reference evidence="1 2" key="1">
    <citation type="submission" date="2018-08" db="EMBL/GenBank/DDBJ databases">
        <title>Bacillus chawlae sp. nov., Bacillus glennii sp. nov., and Bacillus saganii sp. nov. Isolated from the Vehicle Assembly Building at Kennedy Space Center where the Viking Spacecraft were Assembled.</title>
        <authorList>
            <person name="Seuylemezian A."/>
            <person name="Vaishampayan P."/>
        </authorList>
    </citation>
    <scope>NUCLEOTIDE SEQUENCE [LARGE SCALE GENOMIC DNA]</scope>
    <source>
        <strain evidence="1 2">V44-8</strain>
    </source>
</reference>